<evidence type="ECO:0000313" key="4">
    <source>
        <dbReference type="EMBL" id="UTY38937.1"/>
    </source>
</evidence>
<dbReference type="RefSeq" id="WP_290139680.1">
    <property type="nucleotide sequence ID" value="NZ_CP101620.1"/>
</dbReference>
<accession>A0ABY5I0R3</accession>
<dbReference type="PANTHER" id="PTHR42736">
    <property type="entry name" value="PROTEIN-GLUTAMINE GAMMA-GLUTAMYLTRANSFERASE"/>
    <property type="match status" value="1"/>
</dbReference>
<proteinExistence type="predicted"/>
<sequence>MKRNLHFLKNYSGHIINIIMIILGSLGLVGNYYHSLGFPESVLISLFILCMMGIGFYCYFVKYQIMPKKLAMIIIIVLLLGMILLFQNELTYFIDALQTVIERDYFLNFDELLPTDMYSRSLFFQMVFLFIGLPIVYLIVSSICSMRFSFMKILSMIFLFMFPIFIRHELTSLNSYCFIIFICFQFLFTVALKYTYTYTFKGMILSLLCVMSLLASSYMEGNPIFQQETSSVLSQITDWFSHGKGNPFGNFLRTGMSGDVDGSLPTGNIQLSRSLAVTVKADIPFSSYLRAYSLANYSDNEWHEVTENYENSHSLTIYSEFLRLNSSLPTQNVEITTQRQYDFQFVPYYLMDREQQYPVLYDSYIEHTNYPLEVIYQNVYYYGDGYYFVGYDDDYEEYVKRHYLDVPEELSIQLSDFLADNGIDDSIRFDALSAVESIRNLLASQAEYDLNAGTLPNDKDFVEYFLFENRKGSCTHFATAGALLLRELGIPTRFVRGYTMLASDFDNGVAKIPQYRSHAWIEVYEEGKGWIPYEMTLTGNIEGISTLLDDTVSQNQQTSNNSQTPTIQSDQEIPQNTTDNPFIPQESTSSYPYIEIIVQVAVILIFIIVYRYITTHWLMLKTRCMNNNQKVLTYYQQRWKLTPQHQIDDECKAIAYKAKYSSHKISDEEWLRFYELYQQWIQEYDRSLKWYQKLIFRYVLGYK</sequence>
<dbReference type="PANTHER" id="PTHR42736:SF1">
    <property type="entry name" value="PROTEIN-GLUTAMINE GAMMA-GLUTAMYLTRANSFERASE"/>
    <property type="match status" value="1"/>
</dbReference>
<evidence type="ECO:0000259" key="3">
    <source>
        <dbReference type="SMART" id="SM00460"/>
    </source>
</evidence>
<dbReference type="SMART" id="SM00460">
    <property type="entry name" value="TGc"/>
    <property type="match status" value="1"/>
</dbReference>
<dbReference type="InterPro" id="IPR052901">
    <property type="entry name" value="Bact_TGase-like"/>
</dbReference>
<feature type="transmembrane region" description="Helical" evidence="2">
    <location>
        <begin position="149"/>
        <end position="167"/>
    </location>
</feature>
<feature type="compositionally biased region" description="Low complexity" evidence="1">
    <location>
        <begin position="553"/>
        <end position="569"/>
    </location>
</feature>
<feature type="region of interest" description="Disordered" evidence="1">
    <location>
        <begin position="553"/>
        <end position="584"/>
    </location>
</feature>
<dbReference type="Gene3D" id="3.10.620.30">
    <property type="match status" value="1"/>
</dbReference>
<feature type="transmembrane region" description="Helical" evidence="2">
    <location>
        <begin position="173"/>
        <end position="192"/>
    </location>
</feature>
<keyword evidence="5" id="KW-1185">Reference proteome</keyword>
<feature type="domain" description="Transglutaminase-like" evidence="3">
    <location>
        <begin position="466"/>
        <end position="537"/>
    </location>
</feature>
<feature type="transmembrane region" description="Helical" evidence="2">
    <location>
        <begin position="70"/>
        <end position="87"/>
    </location>
</feature>
<dbReference type="EMBL" id="CP101620">
    <property type="protein sequence ID" value="UTY38937.1"/>
    <property type="molecule type" value="Genomic_DNA"/>
</dbReference>
<dbReference type="InterPro" id="IPR038765">
    <property type="entry name" value="Papain-like_cys_pep_sf"/>
</dbReference>
<feature type="transmembrane region" description="Helical" evidence="2">
    <location>
        <begin position="122"/>
        <end position="140"/>
    </location>
</feature>
<feature type="transmembrane region" description="Helical" evidence="2">
    <location>
        <begin position="591"/>
        <end position="613"/>
    </location>
</feature>
<keyword evidence="2" id="KW-1133">Transmembrane helix</keyword>
<evidence type="ECO:0000256" key="1">
    <source>
        <dbReference type="SAM" id="MobiDB-lite"/>
    </source>
</evidence>
<evidence type="ECO:0000256" key="2">
    <source>
        <dbReference type="SAM" id="Phobius"/>
    </source>
</evidence>
<protein>
    <submittedName>
        <fullName evidence="4">Transglutaminase domain-containing protein</fullName>
    </submittedName>
</protein>
<dbReference type="InterPro" id="IPR002931">
    <property type="entry name" value="Transglutaminase-like"/>
</dbReference>
<dbReference type="Pfam" id="PF01841">
    <property type="entry name" value="Transglut_core"/>
    <property type="match status" value="1"/>
</dbReference>
<feature type="transmembrane region" description="Helical" evidence="2">
    <location>
        <begin position="42"/>
        <end position="61"/>
    </location>
</feature>
<organism evidence="4 5">
    <name type="scientific">Allocoprobacillus halotolerans</name>
    <dbReference type="NCBI Taxonomy" id="2944914"/>
    <lineage>
        <taxon>Bacteria</taxon>
        <taxon>Bacillati</taxon>
        <taxon>Bacillota</taxon>
        <taxon>Erysipelotrichia</taxon>
        <taxon>Erysipelotrichales</taxon>
        <taxon>Erysipelotrichaceae</taxon>
        <taxon>Allocoprobacillus</taxon>
    </lineage>
</organism>
<dbReference type="SUPFAM" id="SSF54001">
    <property type="entry name" value="Cysteine proteinases"/>
    <property type="match status" value="1"/>
</dbReference>
<dbReference type="Proteomes" id="UP001060112">
    <property type="component" value="Chromosome"/>
</dbReference>
<keyword evidence="2" id="KW-0812">Transmembrane</keyword>
<evidence type="ECO:0000313" key="5">
    <source>
        <dbReference type="Proteomes" id="UP001060112"/>
    </source>
</evidence>
<feature type="compositionally biased region" description="Polar residues" evidence="1">
    <location>
        <begin position="570"/>
        <end position="584"/>
    </location>
</feature>
<keyword evidence="2" id="KW-0472">Membrane</keyword>
<name>A0ABY5I0R3_9FIRM</name>
<feature type="transmembrane region" description="Helical" evidence="2">
    <location>
        <begin position="199"/>
        <end position="219"/>
    </location>
</feature>
<feature type="transmembrane region" description="Helical" evidence="2">
    <location>
        <begin position="12"/>
        <end position="30"/>
    </location>
</feature>
<reference evidence="4" key="1">
    <citation type="submission" date="2022-07" db="EMBL/GenBank/DDBJ databases">
        <title>Faecal culturing of patients with breast cancer.</title>
        <authorList>
            <person name="Teng N.M.Y."/>
            <person name="Kiu R."/>
            <person name="Evans R."/>
            <person name="Baker D.J."/>
            <person name="Zenner C."/>
            <person name="Robinson S.D."/>
            <person name="Hall L.J."/>
        </authorList>
    </citation>
    <scope>NUCLEOTIDE SEQUENCE</scope>
    <source>
        <strain evidence="4">LH1062</strain>
    </source>
</reference>
<gene>
    <name evidence="4" type="ORF">NMU03_15315</name>
</gene>